<reference evidence="3 4" key="1">
    <citation type="submission" date="2018-06" db="EMBL/GenBank/DDBJ databases">
        <title>Genomic Encyclopedia of Archaeal and Bacterial Type Strains, Phase II (KMG-II): from individual species to whole genera.</title>
        <authorList>
            <person name="Goeker M."/>
        </authorList>
    </citation>
    <scope>NUCLEOTIDE SEQUENCE [LARGE SCALE GENOMIC DNA]</scope>
    <source>
        <strain evidence="3 4">ATCC BAA-1881</strain>
    </source>
</reference>
<dbReference type="EMBL" id="QKUF01000021">
    <property type="protein sequence ID" value="PZW24669.1"/>
    <property type="molecule type" value="Genomic_DNA"/>
</dbReference>
<dbReference type="GO" id="GO:0009244">
    <property type="term" value="P:lipopolysaccharide core region biosynthetic process"/>
    <property type="evidence" value="ECO:0007669"/>
    <property type="project" value="TreeGrafter"/>
</dbReference>
<dbReference type="Proteomes" id="UP000248806">
    <property type="component" value="Unassembled WGS sequence"/>
</dbReference>
<dbReference type="AlphaFoldDB" id="A0A326UE04"/>
<dbReference type="Pfam" id="PF01075">
    <property type="entry name" value="Glyco_transf_9"/>
    <property type="match status" value="1"/>
</dbReference>
<proteinExistence type="predicted"/>
<organism evidence="3 4">
    <name type="scientific">Thermosporothrix hazakensis</name>
    <dbReference type="NCBI Taxonomy" id="644383"/>
    <lineage>
        <taxon>Bacteria</taxon>
        <taxon>Bacillati</taxon>
        <taxon>Chloroflexota</taxon>
        <taxon>Ktedonobacteria</taxon>
        <taxon>Ktedonobacterales</taxon>
        <taxon>Thermosporotrichaceae</taxon>
        <taxon>Thermosporothrix</taxon>
    </lineage>
</organism>
<comment type="caution">
    <text evidence="3">The sequence shown here is derived from an EMBL/GenBank/DDBJ whole genome shotgun (WGS) entry which is preliminary data.</text>
</comment>
<accession>A0A326UE04</accession>
<dbReference type="SUPFAM" id="SSF53756">
    <property type="entry name" value="UDP-Glycosyltransferase/glycogen phosphorylase"/>
    <property type="match status" value="1"/>
</dbReference>
<dbReference type="InterPro" id="IPR002201">
    <property type="entry name" value="Glyco_trans_9"/>
</dbReference>
<gene>
    <name evidence="3" type="ORF">EI42_04551</name>
</gene>
<keyword evidence="1" id="KW-0328">Glycosyltransferase</keyword>
<evidence type="ECO:0000256" key="2">
    <source>
        <dbReference type="ARBA" id="ARBA00022679"/>
    </source>
</evidence>
<sequence length="426" mass="47957">MNQEAILHADMSFMHEWALDKGRRLKRAEKIILSTINRFVYEADHIVISVGGKAGRLGESVVATALVEAVMQALRYAGKAGTPVTILVDEGAASLFNEQLYQKEYWQGITVVRATIQPEERRLLVQEYAVGETVLVLDFDGANDELPKLQVLERDEEDSCTVAILDHLFRVGIRSYAHRGPVRRYVDFVEELFDLPDGILNGLYAQPQIRLSTVEEQERYQTLVKRYTLNPDALRVVCFFQTVVIAKCYCRWDEVMQLLCEHVARAFPGKKVEFIIVCGPDEIHPDGMRRADFLEEYQGFRGVDQNARVLVVAPDSLRDLAILAKQADLALSNDTGPGHIAGALQVPTVTPYLPGNVYSRKVWASSLWHEGVTLEPSPYSFEQIRSAVLWDRTTIIDSIPPEELVSAALASLPEEWRVENHVQPIA</sequence>
<keyword evidence="4" id="KW-1185">Reference proteome</keyword>
<dbReference type="RefSeq" id="WP_137686167.1">
    <property type="nucleotide sequence ID" value="NZ_BIFX01000001.1"/>
</dbReference>
<dbReference type="InterPro" id="IPR051199">
    <property type="entry name" value="LPS_LOS_Heptosyltrfase"/>
</dbReference>
<evidence type="ECO:0000313" key="3">
    <source>
        <dbReference type="EMBL" id="PZW24669.1"/>
    </source>
</evidence>
<keyword evidence="2 3" id="KW-0808">Transferase</keyword>
<name>A0A326UE04_THEHA</name>
<evidence type="ECO:0000256" key="1">
    <source>
        <dbReference type="ARBA" id="ARBA00022676"/>
    </source>
</evidence>
<dbReference type="GO" id="GO:0005829">
    <property type="term" value="C:cytosol"/>
    <property type="evidence" value="ECO:0007669"/>
    <property type="project" value="TreeGrafter"/>
</dbReference>
<dbReference type="Gene3D" id="3.40.50.2000">
    <property type="entry name" value="Glycogen Phosphorylase B"/>
    <property type="match status" value="1"/>
</dbReference>
<evidence type="ECO:0000313" key="4">
    <source>
        <dbReference type="Proteomes" id="UP000248806"/>
    </source>
</evidence>
<dbReference type="GO" id="GO:0008713">
    <property type="term" value="F:ADP-heptose-lipopolysaccharide heptosyltransferase activity"/>
    <property type="evidence" value="ECO:0007669"/>
    <property type="project" value="TreeGrafter"/>
</dbReference>
<dbReference type="OrthoDB" id="9797795at2"/>
<dbReference type="PANTHER" id="PTHR30160">
    <property type="entry name" value="TETRAACYLDISACCHARIDE 4'-KINASE-RELATED"/>
    <property type="match status" value="1"/>
</dbReference>
<protein>
    <submittedName>
        <fullName evidence="3">Glycosyl transferase family 9 (Putative heptosyltransferase)</fullName>
    </submittedName>
</protein>